<keyword evidence="1" id="KW-0418">Kinase</keyword>
<dbReference type="EMBL" id="LS483466">
    <property type="protein sequence ID" value="SQI21103.1"/>
    <property type="molecule type" value="Genomic_DNA"/>
</dbReference>
<evidence type="ECO:0000313" key="1">
    <source>
        <dbReference type="EMBL" id="SQI21103.1"/>
    </source>
</evidence>
<name>A0A2X4T204_SALER</name>
<reference evidence="1 2" key="1">
    <citation type="submission" date="2018-06" db="EMBL/GenBank/DDBJ databases">
        <authorList>
            <consortium name="Pathogen Informatics"/>
            <person name="Doyle S."/>
        </authorList>
    </citation>
    <scope>NUCLEOTIDE SEQUENCE [LARGE SCALE GENOMIC DNA]</scope>
    <source>
        <strain evidence="1 2">NCTC7307</strain>
    </source>
</reference>
<dbReference type="GO" id="GO:0016301">
    <property type="term" value="F:kinase activity"/>
    <property type="evidence" value="ECO:0007669"/>
    <property type="project" value="UniProtKB-KW"/>
</dbReference>
<protein>
    <submittedName>
        <fullName evidence="1">Putative fructose transport system kinase</fullName>
    </submittedName>
</protein>
<gene>
    <name evidence="1" type="primary">frcK_2</name>
    <name evidence="1" type="ORF">NCTC7307_00958</name>
</gene>
<proteinExistence type="predicted"/>
<accession>A0A2X4T204</accession>
<dbReference type="AlphaFoldDB" id="A0A2X4T204"/>
<evidence type="ECO:0000313" key="2">
    <source>
        <dbReference type="Proteomes" id="UP000248731"/>
    </source>
</evidence>
<sequence>MRFYEHTDGPNVRRVLENSRSADLMLEMTANGEYRLAHS</sequence>
<keyword evidence="1" id="KW-0808">Transferase</keyword>
<organism evidence="1 2">
    <name type="scientific">Salmonella enterica subsp. arizonae</name>
    <dbReference type="NCBI Taxonomy" id="59203"/>
    <lineage>
        <taxon>Bacteria</taxon>
        <taxon>Pseudomonadati</taxon>
        <taxon>Pseudomonadota</taxon>
        <taxon>Gammaproteobacteria</taxon>
        <taxon>Enterobacterales</taxon>
        <taxon>Enterobacteriaceae</taxon>
        <taxon>Salmonella</taxon>
    </lineage>
</organism>
<dbReference type="Proteomes" id="UP000248731">
    <property type="component" value="Chromosome 1"/>
</dbReference>
<keyword evidence="2" id="KW-1185">Reference proteome</keyword>